<dbReference type="Pfam" id="PF06782">
    <property type="entry name" value="UPF0236"/>
    <property type="match status" value="1"/>
</dbReference>
<dbReference type="NCBIfam" id="NF033529">
    <property type="entry name" value="transpos_ISLre2"/>
    <property type="match status" value="1"/>
</dbReference>
<accession>A0A414P1K4</accession>
<gene>
    <name evidence="2" type="ORF">DW672_11880</name>
</gene>
<name>A0A414P1K4_9FIRM</name>
<comment type="caution">
    <text evidence="2">The sequence shown here is derived from an EMBL/GenBank/DDBJ whole genome shotgun (WGS) entry which is preliminary data.</text>
</comment>
<dbReference type="InterPro" id="IPR009620">
    <property type="entry name" value="UPF0236"/>
</dbReference>
<dbReference type="Proteomes" id="UP000284902">
    <property type="component" value="Unassembled WGS sequence"/>
</dbReference>
<dbReference type="AlphaFoldDB" id="A0A414P1K4"/>
<comment type="similarity">
    <text evidence="1">Belongs to the UPF0236 family.</text>
</comment>
<evidence type="ECO:0000313" key="3">
    <source>
        <dbReference type="Proteomes" id="UP000284902"/>
    </source>
</evidence>
<evidence type="ECO:0000313" key="2">
    <source>
        <dbReference type="EMBL" id="RHF57534.1"/>
    </source>
</evidence>
<organism evidence="2 3">
    <name type="scientific">[Ruminococcus] lactaris</name>
    <dbReference type="NCBI Taxonomy" id="46228"/>
    <lineage>
        <taxon>Bacteria</taxon>
        <taxon>Bacillati</taxon>
        <taxon>Bacillota</taxon>
        <taxon>Clostridia</taxon>
        <taxon>Lachnospirales</taxon>
        <taxon>Lachnospiraceae</taxon>
        <taxon>Mediterraneibacter</taxon>
    </lineage>
</organism>
<protein>
    <submittedName>
        <fullName evidence="2">ISLre2 family transposase</fullName>
    </submittedName>
</protein>
<dbReference type="EMBL" id="QRHG01000041">
    <property type="protein sequence ID" value="RHF57534.1"/>
    <property type="molecule type" value="Genomic_DNA"/>
</dbReference>
<sequence>MMNSMIKENGVIFKELEKNIYAWVCQIGREFTKEFLERYDRMLMEDRDKKKYRNKGARQTTVKTVYGEVTYQRMVYEVIEEDGTKRFVYLLDETLELDHVGLISTNMAELLVKGITELSYRECAAKVSEMTGQTISAMGVWNVIQALGEKVYNEEATLTEEYKKGHVKGEKEVPVLFEETDGVYIKLQGKDRKKEKQDKAEIKIGIAYDGWRKTGPERYALENKVVVAGFSKAKEFQEYREAVIAQEFNLDEVSQRILNADGASWIKKVKDKSTCFQLDPFHRNKEVKEKIHERAVREAVLELLREEEIEEVFRYLEIYWNSLSDDDEIQDVEELIRYYENNREGLLPYQSQGLDLPEPPEGLEYRNMGTMENHVWSVIAKRMKHGHRSWSRRGGNHLAKILAKKCSGKLYEVTERLRSPVFEEEKVEELYGEILMSAKAPKKEGKGYEYPVMGHVVGLDGKIQGERKRLLHMAGY</sequence>
<evidence type="ECO:0000256" key="1">
    <source>
        <dbReference type="ARBA" id="ARBA00006539"/>
    </source>
</evidence>
<reference evidence="2 3" key="1">
    <citation type="submission" date="2018-08" db="EMBL/GenBank/DDBJ databases">
        <title>A genome reference for cultivated species of the human gut microbiota.</title>
        <authorList>
            <person name="Zou Y."/>
            <person name="Xue W."/>
            <person name="Luo G."/>
        </authorList>
    </citation>
    <scope>NUCLEOTIDE SEQUENCE [LARGE SCALE GENOMIC DNA]</scope>
    <source>
        <strain evidence="2 3">AM25-1LB</strain>
    </source>
</reference>
<proteinExistence type="inferred from homology"/>